<reference evidence="2 3" key="1">
    <citation type="submission" date="2020-08" db="EMBL/GenBank/DDBJ databases">
        <title>Genomic Encyclopedia of Type Strains, Phase III (KMG-III): the genomes of soil and plant-associated and newly described type strains.</title>
        <authorList>
            <person name="Whitman W."/>
        </authorList>
    </citation>
    <scope>NUCLEOTIDE SEQUENCE [LARGE SCALE GENOMIC DNA]</scope>
    <source>
        <strain evidence="2 3">CECT 8840</strain>
    </source>
</reference>
<dbReference type="AlphaFoldDB" id="A0A7W7VK48"/>
<organism evidence="2 3">
    <name type="scientific">Streptosporangium saharense</name>
    <dbReference type="NCBI Taxonomy" id="1706840"/>
    <lineage>
        <taxon>Bacteria</taxon>
        <taxon>Bacillati</taxon>
        <taxon>Actinomycetota</taxon>
        <taxon>Actinomycetes</taxon>
        <taxon>Streptosporangiales</taxon>
        <taxon>Streptosporangiaceae</taxon>
        <taxon>Streptosporangium</taxon>
    </lineage>
</organism>
<gene>
    <name evidence="2" type="ORF">FHS44_000404</name>
</gene>
<dbReference type="EMBL" id="JACHJP010000001">
    <property type="protein sequence ID" value="MBB4913332.1"/>
    <property type="molecule type" value="Genomic_DNA"/>
</dbReference>
<evidence type="ECO:0000313" key="3">
    <source>
        <dbReference type="Proteomes" id="UP000552644"/>
    </source>
</evidence>
<protein>
    <submittedName>
        <fullName evidence="2">Nucleoid DNA-binding protein</fullName>
    </submittedName>
</protein>
<feature type="region of interest" description="Disordered" evidence="1">
    <location>
        <begin position="73"/>
        <end position="92"/>
    </location>
</feature>
<accession>A0A7W7VK48</accession>
<evidence type="ECO:0000256" key="1">
    <source>
        <dbReference type="SAM" id="MobiDB-lite"/>
    </source>
</evidence>
<sequence length="122" mass="12999">MNSATKTDEIKSNTAIIDAITVDTGMSTAEADAALTAVLTAIRRTLTEAAADHHMGRVVCWLEGFGAFGLQNQAGHPTRDENGQPVNDPEWGAVPWFAADTELIVAARRAAGQSTERPPRLI</sequence>
<keyword evidence="3" id="KW-1185">Reference proteome</keyword>
<dbReference type="RefSeq" id="WP_184712120.1">
    <property type="nucleotide sequence ID" value="NZ_JACHJP010000001.1"/>
</dbReference>
<evidence type="ECO:0000313" key="2">
    <source>
        <dbReference type="EMBL" id="MBB4913332.1"/>
    </source>
</evidence>
<proteinExistence type="predicted"/>
<comment type="caution">
    <text evidence="2">The sequence shown here is derived from an EMBL/GenBank/DDBJ whole genome shotgun (WGS) entry which is preliminary data.</text>
</comment>
<dbReference type="GO" id="GO:0003677">
    <property type="term" value="F:DNA binding"/>
    <property type="evidence" value="ECO:0007669"/>
    <property type="project" value="UniProtKB-KW"/>
</dbReference>
<dbReference type="Proteomes" id="UP000552644">
    <property type="component" value="Unassembled WGS sequence"/>
</dbReference>
<name>A0A7W7VK48_9ACTN</name>
<keyword evidence="2" id="KW-0238">DNA-binding</keyword>